<organism evidence="5 6">
    <name type="scientific">Alcaligenes ammonioxydans</name>
    <dbReference type="NCBI Taxonomy" id="2582914"/>
    <lineage>
        <taxon>Bacteria</taxon>
        <taxon>Pseudomonadati</taxon>
        <taxon>Pseudomonadota</taxon>
        <taxon>Betaproteobacteria</taxon>
        <taxon>Burkholderiales</taxon>
        <taxon>Alcaligenaceae</taxon>
        <taxon>Alcaligenes</taxon>
    </lineage>
</organism>
<keyword evidence="1" id="KW-0479">Metal-binding</keyword>
<sequence>MDISLLCSQGRVADRTDNTLAGSRYTAQHLAALLGKKEITVGQLSPAEKDKWPESLDKARPHLEKMAAALSQELSKNKRVILTTSTCPTSLATIPEVVKKYPDIKLLWFDGHGDFNTPTSSDSGYLGGMVVSAVCGVWDAELDATIPPENVIIVGAHDIDAAEQILLEQHRVRVIPPAHVKPETILPLIGDSPIWIHVDWDVLEPGNVPAEYKVKGGITLEQLRAIFRALPIDQVKGLELAEFSAQDDDNQPWLNNIETLVTDLLN</sequence>
<reference evidence="5 6" key="1">
    <citation type="submission" date="2020-02" db="EMBL/GenBank/DDBJ databases">
        <title>Partial ammonium oxidation to N2 by heterotrophic bacteria.</title>
        <authorList>
            <person name="Wu M."/>
        </authorList>
    </citation>
    <scope>NUCLEOTIDE SEQUENCE [LARGE SCALE GENOMIC DNA]</scope>
    <source>
        <strain evidence="5 6">HO-1</strain>
    </source>
</reference>
<comment type="similarity">
    <text evidence="4">Belongs to the arginase family.</text>
</comment>
<dbReference type="Proteomes" id="UP000826050">
    <property type="component" value="Chromosome"/>
</dbReference>
<evidence type="ECO:0000313" key="6">
    <source>
        <dbReference type="Proteomes" id="UP000826050"/>
    </source>
</evidence>
<dbReference type="PANTHER" id="PTHR43782:SF3">
    <property type="entry name" value="ARGINASE"/>
    <property type="match status" value="1"/>
</dbReference>
<dbReference type="Gene3D" id="3.40.800.10">
    <property type="entry name" value="Ureohydrolase domain"/>
    <property type="match status" value="1"/>
</dbReference>
<protein>
    <submittedName>
        <fullName evidence="5">Arginase family protein</fullName>
    </submittedName>
</protein>
<dbReference type="PROSITE" id="PS51409">
    <property type="entry name" value="ARGINASE_2"/>
    <property type="match status" value="1"/>
</dbReference>
<keyword evidence="6" id="KW-1185">Reference proteome</keyword>
<dbReference type="InterPro" id="IPR023696">
    <property type="entry name" value="Ureohydrolase_dom_sf"/>
</dbReference>
<keyword evidence="2" id="KW-0378">Hydrolase</keyword>
<dbReference type="PANTHER" id="PTHR43782">
    <property type="entry name" value="ARGINASE"/>
    <property type="match status" value="1"/>
</dbReference>
<dbReference type="SUPFAM" id="SSF52768">
    <property type="entry name" value="Arginase/deacetylase"/>
    <property type="match status" value="1"/>
</dbReference>
<evidence type="ECO:0000256" key="4">
    <source>
        <dbReference type="PROSITE-ProRule" id="PRU00742"/>
    </source>
</evidence>
<dbReference type="CDD" id="cd09999">
    <property type="entry name" value="Arginase-like_1"/>
    <property type="match status" value="1"/>
</dbReference>
<keyword evidence="3" id="KW-0464">Manganese</keyword>
<evidence type="ECO:0000313" key="5">
    <source>
        <dbReference type="EMBL" id="QXX79319.1"/>
    </source>
</evidence>
<evidence type="ECO:0000256" key="3">
    <source>
        <dbReference type="ARBA" id="ARBA00023211"/>
    </source>
</evidence>
<proteinExistence type="inferred from homology"/>
<gene>
    <name evidence="5" type="ORF">FE795_10000</name>
</gene>
<dbReference type="InterPro" id="IPR006035">
    <property type="entry name" value="Ureohydrolase"/>
</dbReference>
<dbReference type="Pfam" id="PF00491">
    <property type="entry name" value="Arginase"/>
    <property type="match status" value="1"/>
</dbReference>
<dbReference type="EMBL" id="CP049362">
    <property type="protein sequence ID" value="QXX79319.1"/>
    <property type="molecule type" value="Genomic_DNA"/>
</dbReference>
<evidence type="ECO:0000256" key="2">
    <source>
        <dbReference type="ARBA" id="ARBA00022801"/>
    </source>
</evidence>
<name>A0ABX8SUG0_9BURK</name>
<accession>A0ABX8SUG0</accession>
<evidence type="ECO:0000256" key="1">
    <source>
        <dbReference type="ARBA" id="ARBA00022723"/>
    </source>
</evidence>
<dbReference type="RefSeq" id="WP_003799611.1">
    <property type="nucleotide sequence ID" value="NZ_CP049362.1"/>
</dbReference>